<dbReference type="GO" id="GO:0016020">
    <property type="term" value="C:membrane"/>
    <property type="evidence" value="ECO:0007669"/>
    <property type="project" value="UniProtKB-SubCell"/>
</dbReference>
<comment type="subcellular location">
    <subcellularLocation>
        <location evidence="1">Membrane</location>
    </subcellularLocation>
</comment>
<evidence type="ECO:0000259" key="6">
    <source>
        <dbReference type="PROSITE" id="PS50835"/>
    </source>
</evidence>
<proteinExistence type="predicted"/>
<feature type="transmembrane region" description="Helical" evidence="5">
    <location>
        <begin position="137"/>
        <end position="156"/>
    </location>
</feature>
<evidence type="ECO:0000256" key="5">
    <source>
        <dbReference type="SAM" id="Phobius"/>
    </source>
</evidence>
<name>A0A3B3ZP76_9GOBI</name>
<keyword evidence="5" id="KW-1133">Transmembrane helix</keyword>
<dbReference type="AlphaFoldDB" id="A0A3B3ZP76"/>
<dbReference type="Ensembl" id="ENSPMGT00000006537.1">
    <property type="protein sequence ID" value="ENSPMGP00000006156.1"/>
    <property type="gene ID" value="ENSPMGG00000005181.1"/>
</dbReference>
<dbReference type="InterPro" id="IPR007110">
    <property type="entry name" value="Ig-like_dom"/>
</dbReference>
<dbReference type="PROSITE" id="PS50835">
    <property type="entry name" value="IG_LIKE"/>
    <property type="match status" value="1"/>
</dbReference>
<evidence type="ECO:0000256" key="1">
    <source>
        <dbReference type="ARBA" id="ARBA00004370"/>
    </source>
</evidence>
<dbReference type="Gene3D" id="2.60.40.10">
    <property type="entry name" value="Immunoglobulins"/>
    <property type="match status" value="1"/>
</dbReference>
<evidence type="ECO:0000256" key="4">
    <source>
        <dbReference type="ARBA" id="ARBA00023180"/>
    </source>
</evidence>
<accession>A0A3B3ZP76</accession>
<dbReference type="STRING" id="409849.ENSPMGP00000006156"/>
<reference evidence="7" key="2">
    <citation type="submission" date="2025-09" db="UniProtKB">
        <authorList>
            <consortium name="Ensembl"/>
        </authorList>
    </citation>
    <scope>IDENTIFICATION</scope>
</reference>
<evidence type="ECO:0000313" key="8">
    <source>
        <dbReference type="Proteomes" id="UP000261520"/>
    </source>
</evidence>
<dbReference type="SUPFAM" id="SSF48726">
    <property type="entry name" value="Immunoglobulin"/>
    <property type="match status" value="1"/>
</dbReference>
<sequence length="178" mass="19887">MVHDHRSEGCLFSCTDRTQSLESVLRTVFPPGLCSGVGVLPQSRIDAAVGDSVMFTTFLDPIQTPFTSIRWMFGTKDITSFDVTNTTAPEYEGRVTLYMSTGSLQLRNVTLNDTGEYNVTITRADGTVMNGLTTLNVWGFVIIIVLWVPCSDSVLYKATQVRRIMWNYLFSLCIFTVD</sequence>
<dbReference type="InterPro" id="IPR013783">
    <property type="entry name" value="Ig-like_fold"/>
</dbReference>
<dbReference type="PANTHER" id="PTHR12080:SF48">
    <property type="entry name" value="IMMUNOGLOBULIN SUBTYPE DOMAIN-CONTAINING PROTEIN"/>
    <property type="match status" value="1"/>
</dbReference>
<dbReference type="InterPro" id="IPR013106">
    <property type="entry name" value="Ig_V-set"/>
</dbReference>
<evidence type="ECO:0000313" key="7">
    <source>
        <dbReference type="Ensembl" id="ENSPMGP00000006156.1"/>
    </source>
</evidence>
<dbReference type="Proteomes" id="UP000261520">
    <property type="component" value="Unplaced"/>
</dbReference>
<feature type="domain" description="Ig-like" evidence="6">
    <location>
        <begin position="31"/>
        <end position="136"/>
    </location>
</feature>
<dbReference type="Pfam" id="PF07686">
    <property type="entry name" value="V-set"/>
    <property type="match status" value="1"/>
</dbReference>
<keyword evidence="3 5" id="KW-0472">Membrane</keyword>
<evidence type="ECO:0000256" key="2">
    <source>
        <dbReference type="ARBA" id="ARBA00022729"/>
    </source>
</evidence>
<organism evidence="7 8">
    <name type="scientific">Periophthalmus magnuspinnatus</name>
    <dbReference type="NCBI Taxonomy" id="409849"/>
    <lineage>
        <taxon>Eukaryota</taxon>
        <taxon>Metazoa</taxon>
        <taxon>Chordata</taxon>
        <taxon>Craniata</taxon>
        <taxon>Vertebrata</taxon>
        <taxon>Euteleostomi</taxon>
        <taxon>Actinopterygii</taxon>
        <taxon>Neopterygii</taxon>
        <taxon>Teleostei</taxon>
        <taxon>Neoteleostei</taxon>
        <taxon>Acanthomorphata</taxon>
        <taxon>Gobiaria</taxon>
        <taxon>Gobiiformes</taxon>
        <taxon>Gobioidei</taxon>
        <taxon>Gobiidae</taxon>
        <taxon>Oxudercinae</taxon>
        <taxon>Periophthalmus</taxon>
    </lineage>
</organism>
<evidence type="ECO:0000256" key="3">
    <source>
        <dbReference type="ARBA" id="ARBA00023136"/>
    </source>
</evidence>
<dbReference type="InterPro" id="IPR015631">
    <property type="entry name" value="CD2/SLAM_rcpt"/>
</dbReference>
<keyword evidence="2" id="KW-0732">Signal</keyword>
<keyword evidence="4" id="KW-0325">Glycoprotein</keyword>
<keyword evidence="8" id="KW-1185">Reference proteome</keyword>
<dbReference type="PANTHER" id="PTHR12080">
    <property type="entry name" value="SIGNALING LYMPHOCYTIC ACTIVATION MOLECULE"/>
    <property type="match status" value="1"/>
</dbReference>
<protein>
    <recommendedName>
        <fullName evidence="6">Ig-like domain-containing protein</fullName>
    </recommendedName>
</protein>
<keyword evidence="5" id="KW-0812">Transmembrane</keyword>
<reference evidence="7" key="1">
    <citation type="submission" date="2025-08" db="UniProtKB">
        <authorList>
            <consortium name="Ensembl"/>
        </authorList>
    </citation>
    <scope>IDENTIFICATION</scope>
</reference>
<dbReference type="InterPro" id="IPR036179">
    <property type="entry name" value="Ig-like_dom_sf"/>
</dbReference>